<evidence type="ECO:0008006" key="9">
    <source>
        <dbReference type="Google" id="ProtNLM"/>
    </source>
</evidence>
<dbReference type="InterPro" id="IPR000890">
    <property type="entry name" value="Aliphatic_acid_kin_short-chain"/>
</dbReference>
<dbReference type="GO" id="GO:0047761">
    <property type="term" value="F:butyrate kinase activity"/>
    <property type="evidence" value="ECO:0007669"/>
    <property type="project" value="UniProtKB-EC"/>
</dbReference>
<evidence type="ECO:0000256" key="4">
    <source>
        <dbReference type="ARBA" id="ARBA00022741"/>
    </source>
</evidence>
<dbReference type="InterPro" id="IPR011245">
    <property type="entry name" value="Butyrate_kin"/>
</dbReference>
<keyword evidence="4" id="KW-0547">Nucleotide-binding</keyword>
<reference evidence="8" key="1">
    <citation type="journal article" date="2014" name="Front. Microbiol.">
        <title>High frequency of phylogenetically diverse reductive dehalogenase-homologous genes in deep subseafloor sedimentary metagenomes.</title>
        <authorList>
            <person name="Kawai M."/>
            <person name="Futagami T."/>
            <person name="Toyoda A."/>
            <person name="Takaki Y."/>
            <person name="Nishi S."/>
            <person name="Hori S."/>
            <person name="Arai W."/>
            <person name="Tsubouchi T."/>
            <person name="Morono Y."/>
            <person name="Uchiyama I."/>
            <person name="Ito T."/>
            <person name="Fujiyama A."/>
            <person name="Inagaki F."/>
            <person name="Takami H."/>
        </authorList>
    </citation>
    <scope>NUCLEOTIDE SEQUENCE</scope>
    <source>
        <strain evidence="8">Expedition CK06-06</strain>
    </source>
</reference>
<dbReference type="GO" id="GO:0008776">
    <property type="term" value="F:acetate kinase activity"/>
    <property type="evidence" value="ECO:0007669"/>
    <property type="project" value="TreeGrafter"/>
</dbReference>
<feature type="non-terminal residue" evidence="8">
    <location>
        <position position="294"/>
    </location>
</feature>
<proteinExistence type="inferred from homology"/>
<protein>
    <recommendedName>
        <fullName evidence="9">Butyrate kinase</fullName>
    </recommendedName>
</protein>
<keyword evidence="2" id="KW-0963">Cytoplasm</keyword>
<comment type="subcellular location">
    <subcellularLocation>
        <location evidence="1">Cytoplasm</location>
    </subcellularLocation>
</comment>
<evidence type="ECO:0000256" key="5">
    <source>
        <dbReference type="ARBA" id="ARBA00022777"/>
    </source>
</evidence>
<evidence type="ECO:0000313" key="8">
    <source>
        <dbReference type="EMBL" id="GAG96786.1"/>
    </source>
</evidence>
<dbReference type="HAMAP" id="MF_00542">
    <property type="entry name" value="Butyrate_kinase"/>
    <property type="match status" value="1"/>
</dbReference>
<gene>
    <name evidence="8" type="ORF">S01H4_37000</name>
</gene>
<accession>X1DK29</accession>
<dbReference type="GO" id="GO:0006083">
    <property type="term" value="P:acetate metabolic process"/>
    <property type="evidence" value="ECO:0007669"/>
    <property type="project" value="TreeGrafter"/>
</dbReference>
<evidence type="ECO:0000256" key="2">
    <source>
        <dbReference type="ARBA" id="ARBA00022490"/>
    </source>
</evidence>
<evidence type="ECO:0000256" key="7">
    <source>
        <dbReference type="ARBA" id="ARBA00048596"/>
    </source>
</evidence>
<dbReference type="NCBIfam" id="TIGR02707">
    <property type="entry name" value="butyr_kinase"/>
    <property type="match status" value="1"/>
</dbReference>
<dbReference type="InterPro" id="IPR043129">
    <property type="entry name" value="ATPase_NBD"/>
</dbReference>
<dbReference type="PRINTS" id="PR00471">
    <property type="entry name" value="ACETATEKNASE"/>
</dbReference>
<dbReference type="Pfam" id="PF00871">
    <property type="entry name" value="Acetate_kinase"/>
    <property type="match status" value="1"/>
</dbReference>
<name>X1DK29_9ZZZZ</name>
<evidence type="ECO:0000256" key="6">
    <source>
        <dbReference type="ARBA" id="ARBA00022840"/>
    </source>
</evidence>
<dbReference type="PANTHER" id="PTHR21060:SF3">
    <property type="entry name" value="BUTYRATE KINASE 2-RELATED"/>
    <property type="match status" value="1"/>
</dbReference>
<dbReference type="SUPFAM" id="SSF53067">
    <property type="entry name" value="Actin-like ATPase domain"/>
    <property type="match status" value="2"/>
</dbReference>
<dbReference type="AlphaFoldDB" id="X1DK29"/>
<comment type="catalytic activity">
    <reaction evidence="7">
        <text>butanoate + ATP = butanoyl phosphate + ADP</text>
        <dbReference type="Rhea" id="RHEA:13585"/>
        <dbReference type="ChEBI" id="CHEBI:17968"/>
        <dbReference type="ChEBI" id="CHEBI:30616"/>
        <dbReference type="ChEBI" id="CHEBI:58079"/>
        <dbReference type="ChEBI" id="CHEBI:456216"/>
        <dbReference type="EC" id="2.7.2.7"/>
    </reaction>
</comment>
<dbReference type="GO" id="GO:0005524">
    <property type="term" value="F:ATP binding"/>
    <property type="evidence" value="ECO:0007669"/>
    <property type="project" value="UniProtKB-KW"/>
</dbReference>
<dbReference type="GO" id="GO:0005737">
    <property type="term" value="C:cytoplasm"/>
    <property type="evidence" value="ECO:0007669"/>
    <property type="project" value="UniProtKB-SubCell"/>
</dbReference>
<dbReference type="InterPro" id="IPR023865">
    <property type="entry name" value="Aliphatic_acid_kinase_CS"/>
</dbReference>
<dbReference type="PROSITE" id="PS01076">
    <property type="entry name" value="ACETATE_KINASE_2"/>
    <property type="match status" value="1"/>
</dbReference>
<keyword evidence="5" id="KW-0418">Kinase</keyword>
<feature type="non-terminal residue" evidence="8">
    <location>
        <position position="1"/>
    </location>
</feature>
<sequence length="294" mass="32714">PGSTSTKVALFENEKTLFSETIKHFPFELQKYKRIWDQYAFRKSLIFDLLERHNINRDSVDAVVARGGLFKPLRGGTYRVNQRMIQDVRMATYGEHASNLGCILAYGIAWEINAPAFVVDPPSVDEMTPLARYSGLPELPRTSIVHALNIHATARIAAKKLKKKFWETRFVIAHLGGGTSITAVREGRIIDCSHGLSGGPFTPTRTGSLPVVELIELAYSQKLKFEELKKKLVGKGGLVAYLGTHNAEEVEKRIEDGDEEALKVYHAMAYQIAKEIGAMAAVLKFELDAIVLTV</sequence>
<dbReference type="PANTHER" id="PTHR21060">
    <property type="entry name" value="ACETATE KINASE"/>
    <property type="match status" value="1"/>
</dbReference>
<dbReference type="CDD" id="cd24011">
    <property type="entry name" value="ASKHA_NBD_BK"/>
    <property type="match status" value="1"/>
</dbReference>
<dbReference type="EMBL" id="BART01019832">
    <property type="protein sequence ID" value="GAG96786.1"/>
    <property type="molecule type" value="Genomic_DNA"/>
</dbReference>
<comment type="caution">
    <text evidence="8">The sequence shown here is derived from an EMBL/GenBank/DDBJ whole genome shotgun (WGS) entry which is preliminary data.</text>
</comment>
<keyword evidence="3" id="KW-0808">Transferase</keyword>
<dbReference type="Gene3D" id="3.30.420.40">
    <property type="match status" value="2"/>
</dbReference>
<evidence type="ECO:0000256" key="1">
    <source>
        <dbReference type="ARBA" id="ARBA00004496"/>
    </source>
</evidence>
<organism evidence="8">
    <name type="scientific">marine sediment metagenome</name>
    <dbReference type="NCBI Taxonomy" id="412755"/>
    <lineage>
        <taxon>unclassified sequences</taxon>
        <taxon>metagenomes</taxon>
        <taxon>ecological metagenomes</taxon>
    </lineage>
</organism>
<dbReference type="NCBIfam" id="NF002834">
    <property type="entry name" value="PRK03011.1-5"/>
    <property type="match status" value="1"/>
</dbReference>
<keyword evidence="6" id="KW-0067">ATP-binding</keyword>
<evidence type="ECO:0000256" key="3">
    <source>
        <dbReference type="ARBA" id="ARBA00022679"/>
    </source>
</evidence>